<organism evidence="3 4">
    <name type="scientific">Pseudovirgaria hyperparasitica</name>
    <dbReference type="NCBI Taxonomy" id="470096"/>
    <lineage>
        <taxon>Eukaryota</taxon>
        <taxon>Fungi</taxon>
        <taxon>Dikarya</taxon>
        <taxon>Ascomycota</taxon>
        <taxon>Pezizomycotina</taxon>
        <taxon>Dothideomycetes</taxon>
        <taxon>Dothideomycetes incertae sedis</taxon>
        <taxon>Acrospermales</taxon>
        <taxon>Acrospermaceae</taxon>
        <taxon>Pseudovirgaria</taxon>
    </lineage>
</organism>
<dbReference type="AlphaFoldDB" id="A0A6A6WEJ2"/>
<feature type="region of interest" description="Disordered" evidence="1">
    <location>
        <begin position="544"/>
        <end position="577"/>
    </location>
</feature>
<dbReference type="OrthoDB" id="6058203at2759"/>
<dbReference type="Pfam" id="PF12937">
    <property type="entry name" value="F-box-like"/>
    <property type="match status" value="1"/>
</dbReference>
<keyword evidence="4" id="KW-1185">Reference proteome</keyword>
<dbReference type="SMART" id="SM00256">
    <property type="entry name" value="FBOX"/>
    <property type="match status" value="1"/>
</dbReference>
<proteinExistence type="predicted"/>
<dbReference type="InterPro" id="IPR001810">
    <property type="entry name" value="F-box_dom"/>
</dbReference>
<dbReference type="PROSITE" id="PS50181">
    <property type="entry name" value="FBOX"/>
    <property type="match status" value="1"/>
</dbReference>
<feature type="domain" description="F-box" evidence="2">
    <location>
        <begin position="17"/>
        <end position="64"/>
    </location>
</feature>
<dbReference type="Proteomes" id="UP000799437">
    <property type="component" value="Unassembled WGS sequence"/>
</dbReference>
<evidence type="ECO:0000259" key="2">
    <source>
        <dbReference type="PROSITE" id="PS50181"/>
    </source>
</evidence>
<evidence type="ECO:0000256" key="1">
    <source>
        <dbReference type="SAM" id="MobiDB-lite"/>
    </source>
</evidence>
<protein>
    <recommendedName>
        <fullName evidence="2">F-box domain-containing protein</fullName>
    </recommendedName>
</protein>
<dbReference type="GeneID" id="54486313"/>
<dbReference type="EMBL" id="ML996567">
    <property type="protein sequence ID" value="KAF2761133.1"/>
    <property type="molecule type" value="Genomic_DNA"/>
</dbReference>
<dbReference type="SUPFAM" id="SSF81383">
    <property type="entry name" value="F-box domain"/>
    <property type="match status" value="1"/>
</dbReference>
<reference evidence="3" key="1">
    <citation type="journal article" date="2020" name="Stud. Mycol.">
        <title>101 Dothideomycetes genomes: a test case for predicting lifestyles and emergence of pathogens.</title>
        <authorList>
            <person name="Haridas S."/>
            <person name="Albert R."/>
            <person name="Binder M."/>
            <person name="Bloem J."/>
            <person name="Labutti K."/>
            <person name="Salamov A."/>
            <person name="Andreopoulos B."/>
            <person name="Baker S."/>
            <person name="Barry K."/>
            <person name="Bills G."/>
            <person name="Bluhm B."/>
            <person name="Cannon C."/>
            <person name="Castanera R."/>
            <person name="Culley D."/>
            <person name="Daum C."/>
            <person name="Ezra D."/>
            <person name="Gonzalez J."/>
            <person name="Henrissat B."/>
            <person name="Kuo A."/>
            <person name="Liang C."/>
            <person name="Lipzen A."/>
            <person name="Lutzoni F."/>
            <person name="Magnuson J."/>
            <person name="Mondo S."/>
            <person name="Nolan M."/>
            <person name="Ohm R."/>
            <person name="Pangilinan J."/>
            <person name="Park H.-J."/>
            <person name="Ramirez L."/>
            <person name="Alfaro M."/>
            <person name="Sun H."/>
            <person name="Tritt A."/>
            <person name="Yoshinaga Y."/>
            <person name="Zwiers L.-H."/>
            <person name="Turgeon B."/>
            <person name="Goodwin S."/>
            <person name="Spatafora J."/>
            <person name="Crous P."/>
            <person name="Grigoriev I."/>
        </authorList>
    </citation>
    <scope>NUCLEOTIDE SEQUENCE</scope>
    <source>
        <strain evidence="3">CBS 121739</strain>
    </source>
</reference>
<evidence type="ECO:0000313" key="4">
    <source>
        <dbReference type="Proteomes" id="UP000799437"/>
    </source>
</evidence>
<gene>
    <name evidence="3" type="ORF">EJ05DRAFT_483531</name>
</gene>
<dbReference type="Gene3D" id="1.20.1280.50">
    <property type="match status" value="1"/>
</dbReference>
<name>A0A6A6WEJ2_9PEZI</name>
<evidence type="ECO:0000313" key="3">
    <source>
        <dbReference type="EMBL" id="KAF2761133.1"/>
    </source>
</evidence>
<dbReference type="InterPro" id="IPR036047">
    <property type="entry name" value="F-box-like_dom_sf"/>
</dbReference>
<feature type="compositionally biased region" description="Acidic residues" evidence="1">
    <location>
        <begin position="544"/>
        <end position="560"/>
    </location>
</feature>
<accession>A0A6A6WEJ2</accession>
<dbReference type="CDD" id="cd09917">
    <property type="entry name" value="F-box_SF"/>
    <property type="match status" value="1"/>
</dbReference>
<sequence>MNAIPHQPPPRSQSSNMPSLLRLPSELILSIFYYLEPLSLSAIKSTCRTLRKLVQSNDALLRTMIDSYLPGLPGHHADYHGPSLLHYFSQLSARSLCQPGVLSPDLTRFLNPPHRYHAKTAVLLPCSHSGLGLHFHAAALCIDDQSIHIFFINPATGVRRVSYIAPYPPHPYRMRFTDLVFHSDPEASAPASSESPPGLCPPSLSVLYSSESAVTPASPKLDKGQPFLTPDGLCTARAFTLVDYQLLEHEEAMPVEERGAYEEKQDNSLLLPWSDGLAYSSASANLVSVVQHDRPRVEYHIGPPAYPAKLYIWSAAPSRSATADNALADLPPLQQPSKLSTHSFPTQHPSFLSKLSWRTPDLLELSSPANRMPASLYSLQRGFVILELPPTHLLLPAPNPPLSFIGPRQGLLFTWHHNCLPHNNPRCLTSTLHLLVHAHPPISLPGLEPGIYLTKALSTTPPCAPFDVSASDPSEPVHQRYVARLVTTPAIDVQHISSAGLCIAFSPLRARIAVAAWGTVCVFAVEARGLLDVGGRDRRWCLGFEEDEDGDGDGEEDDDNNNPPRPDSPTYHPSNASPDCIVDIAPSLTLSLEKDNNGNNGNSPSTNVIYNIAFSAEEELWAWTSGSGLVKWHFGAGASGMERTCGIEDDVV</sequence>
<dbReference type="RefSeq" id="XP_033603584.1">
    <property type="nucleotide sequence ID" value="XM_033745259.1"/>
</dbReference>